<dbReference type="Proteomes" id="UP001057877">
    <property type="component" value="Chromosome"/>
</dbReference>
<organism evidence="2 3">
    <name type="scientific">Paenibacillus spongiae</name>
    <dbReference type="NCBI Taxonomy" id="2909671"/>
    <lineage>
        <taxon>Bacteria</taxon>
        <taxon>Bacillati</taxon>
        <taxon>Bacillota</taxon>
        <taxon>Bacilli</taxon>
        <taxon>Bacillales</taxon>
        <taxon>Paenibacillaceae</taxon>
        <taxon>Paenibacillus</taxon>
    </lineage>
</organism>
<gene>
    <name evidence="2" type="ORF">L1F29_17700</name>
</gene>
<dbReference type="EMBL" id="CP091430">
    <property type="protein sequence ID" value="UVI27316.1"/>
    <property type="molecule type" value="Genomic_DNA"/>
</dbReference>
<evidence type="ECO:0000313" key="3">
    <source>
        <dbReference type="Proteomes" id="UP001057877"/>
    </source>
</evidence>
<keyword evidence="1" id="KW-0812">Transmembrane</keyword>
<keyword evidence="1" id="KW-0472">Membrane</keyword>
<dbReference type="Pfam" id="PF19728">
    <property type="entry name" value="DUF6220"/>
    <property type="match status" value="1"/>
</dbReference>
<proteinExistence type="predicted"/>
<accession>A0ABY5S0G1</accession>
<feature type="transmembrane region" description="Helical" evidence="1">
    <location>
        <begin position="34"/>
        <end position="59"/>
    </location>
</feature>
<protein>
    <submittedName>
        <fullName evidence="2">DUF6220 domain-containing protein</fullName>
    </submittedName>
</protein>
<reference evidence="2" key="1">
    <citation type="submission" date="2022-01" db="EMBL/GenBank/DDBJ databases">
        <title>Paenibacillus spongiae sp. nov., isolated from marine sponge.</title>
        <authorList>
            <person name="Li Z."/>
            <person name="Zhang M."/>
        </authorList>
    </citation>
    <scope>NUCLEOTIDE SEQUENCE</scope>
    <source>
        <strain evidence="2">PHS-Z3</strain>
    </source>
</reference>
<dbReference type="InterPro" id="IPR046192">
    <property type="entry name" value="DUF6220"/>
</dbReference>
<keyword evidence="1" id="KW-1133">Transmembrane helix</keyword>
<dbReference type="RefSeq" id="WP_258383401.1">
    <property type="nucleotide sequence ID" value="NZ_CP091430.1"/>
</dbReference>
<evidence type="ECO:0000313" key="2">
    <source>
        <dbReference type="EMBL" id="UVI27316.1"/>
    </source>
</evidence>
<sequence>MHRSFVKLFALAPLLMFLMTFVNGIKGIKRWVSLGLFALVVFQFLSVQVFSSAGVIAALHPVVAMLLFWGSVITVKNNPKEIQATS</sequence>
<keyword evidence="3" id="KW-1185">Reference proteome</keyword>
<name>A0ABY5S0G1_9BACL</name>
<evidence type="ECO:0000256" key="1">
    <source>
        <dbReference type="SAM" id="Phobius"/>
    </source>
</evidence>